<keyword evidence="5" id="KW-1185">Reference proteome</keyword>
<comment type="similarity">
    <text evidence="1">Belongs to the multi antimicrobial extrusion (MATE) (TC 2.A.66.1) family.</text>
</comment>
<feature type="transmembrane region" description="Helical" evidence="3">
    <location>
        <begin position="302"/>
        <end position="323"/>
    </location>
</feature>
<dbReference type="GO" id="GO:0016020">
    <property type="term" value="C:membrane"/>
    <property type="evidence" value="ECO:0007669"/>
    <property type="project" value="InterPro"/>
</dbReference>
<evidence type="ECO:0000256" key="1">
    <source>
        <dbReference type="ARBA" id="ARBA00010199"/>
    </source>
</evidence>
<evidence type="ECO:0000256" key="3">
    <source>
        <dbReference type="SAM" id="Phobius"/>
    </source>
</evidence>
<dbReference type="NCBIfam" id="TIGR00797">
    <property type="entry name" value="matE"/>
    <property type="match status" value="1"/>
</dbReference>
<protein>
    <submittedName>
        <fullName evidence="4">MATE efflux family protein</fullName>
    </submittedName>
</protein>
<keyword evidence="3" id="KW-0812">Transmembrane</keyword>
<dbReference type="OrthoDB" id="2126698at2759"/>
<feature type="region of interest" description="Disordered" evidence="2">
    <location>
        <begin position="56"/>
        <end position="91"/>
    </location>
</feature>
<keyword evidence="3" id="KW-1133">Transmembrane helix</keyword>
<feature type="transmembrane region" description="Helical" evidence="3">
    <location>
        <begin position="329"/>
        <end position="350"/>
    </location>
</feature>
<evidence type="ECO:0000313" key="5">
    <source>
        <dbReference type="Proteomes" id="UP000053611"/>
    </source>
</evidence>
<feature type="transmembrane region" description="Helical" evidence="3">
    <location>
        <begin position="450"/>
        <end position="472"/>
    </location>
</feature>
<dbReference type="PANTHER" id="PTHR11206">
    <property type="entry name" value="MULTIDRUG RESISTANCE PROTEIN"/>
    <property type="match status" value="1"/>
</dbReference>
<feature type="region of interest" description="Disordered" evidence="2">
    <location>
        <begin position="15"/>
        <end position="44"/>
    </location>
</feature>
<feature type="transmembrane region" description="Helical" evidence="3">
    <location>
        <begin position="228"/>
        <end position="249"/>
    </location>
</feature>
<feature type="transmembrane region" description="Helical" evidence="3">
    <location>
        <begin position="371"/>
        <end position="396"/>
    </location>
</feature>
<accession>A0A0J0XHM9</accession>
<dbReference type="STRING" id="879819.A0A0J0XHM9"/>
<reference evidence="4 5" key="1">
    <citation type="submission" date="2015-03" db="EMBL/GenBank/DDBJ databases">
        <title>Genomics and transcriptomics of the oil-accumulating basidiomycete yeast T. oleaginosus allow insights into substrate utilization and the diverse evolutionary trajectories of mating systems in fungi.</title>
        <authorList>
            <consortium name="DOE Joint Genome Institute"/>
            <person name="Kourist R."/>
            <person name="Kracht O."/>
            <person name="Bracharz F."/>
            <person name="Lipzen A."/>
            <person name="Nolan M."/>
            <person name="Ohm R."/>
            <person name="Grigoriev I."/>
            <person name="Sun S."/>
            <person name="Heitman J."/>
            <person name="Bruck T."/>
            <person name="Nowrousian M."/>
        </authorList>
    </citation>
    <scope>NUCLEOTIDE SEQUENCE [LARGE SCALE GENOMIC DNA]</scope>
    <source>
        <strain evidence="4 5">IBC0246</strain>
    </source>
</reference>
<dbReference type="EMBL" id="KQ087231">
    <property type="protein sequence ID" value="KLT40630.1"/>
    <property type="molecule type" value="Genomic_DNA"/>
</dbReference>
<dbReference type="Pfam" id="PF01554">
    <property type="entry name" value="MatE"/>
    <property type="match status" value="2"/>
</dbReference>
<dbReference type="GeneID" id="28984391"/>
<feature type="transmembrane region" description="Helical" evidence="3">
    <location>
        <begin position="523"/>
        <end position="541"/>
    </location>
</feature>
<dbReference type="Proteomes" id="UP000053611">
    <property type="component" value="Unassembled WGS sequence"/>
</dbReference>
<feature type="transmembrane region" description="Helical" evidence="3">
    <location>
        <begin position="191"/>
        <end position="216"/>
    </location>
</feature>
<keyword evidence="3" id="KW-0472">Membrane</keyword>
<proteinExistence type="inferred from homology"/>
<evidence type="ECO:0000256" key="2">
    <source>
        <dbReference type="SAM" id="MobiDB-lite"/>
    </source>
</evidence>
<sequence length="600" mass="63119">MTSPIDGSRMLPTLAARASFSPAPITSAAAVKNNDREERRAGRLALGRRISADFSAEPLRAPRLPRSTAPPAPSSGAASERTPLLSAPSTGVVAPSYAANGANGNRDNDAECAHDAVAARRASAASTKGRFHGLPGMNRPATVWNEFNVLIASSIPLSAGLMLENALNTINILVCGRLGASELAVAGNSSLLVMVTGYPIPLAIAAAFTTLSAPLYAQPDARHHIGHWLQRAILLSLVLSFPVMLFWWFISPLLLALKQPPELVAGMKWYLRAATLVLPALGLVESMKSYLQVQGIMTPPPLILLCLLPVHAGIAIYLVHYTSLGAPGAALATAATLWIAGILLVVLALHTRARECWDGLSKKAFADLSTVIWLAIPGALMFGSELWAFEIIALLAGRLGKVAVAAQAVISTLDNIVAMVPYAISIGIANRVGNLLGHGSRGIPRARKSVLAGLCLEVLVAGSTGLAVLIFRNKIAGIFTDDKKVAREAAEAAVFVASYQVFDGLQNVGAACLRAFGRQNIGSLIHFVGYYIIGLPIGAWLGLGPPHWGLSGLWAGAALSLACTSAAEIAFAATIKWEAEVERVQLREEDMSDSDDSEDA</sequence>
<feature type="compositionally biased region" description="Low complexity" evidence="2">
    <location>
        <begin position="58"/>
        <end position="67"/>
    </location>
</feature>
<evidence type="ECO:0000313" key="4">
    <source>
        <dbReference type="EMBL" id="KLT40630.1"/>
    </source>
</evidence>
<gene>
    <name evidence="4" type="ORF">CC85DRAFT_287249</name>
</gene>
<dbReference type="GO" id="GO:0042910">
    <property type="term" value="F:xenobiotic transmembrane transporter activity"/>
    <property type="evidence" value="ECO:0007669"/>
    <property type="project" value="InterPro"/>
</dbReference>
<dbReference type="GO" id="GO:0015297">
    <property type="term" value="F:antiporter activity"/>
    <property type="evidence" value="ECO:0007669"/>
    <property type="project" value="InterPro"/>
</dbReference>
<name>A0A0J0XHM9_9TREE</name>
<dbReference type="AlphaFoldDB" id="A0A0J0XHM9"/>
<dbReference type="InterPro" id="IPR002528">
    <property type="entry name" value="MATE_fam"/>
</dbReference>
<feature type="transmembrane region" description="Helical" evidence="3">
    <location>
        <begin position="553"/>
        <end position="575"/>
    </location>
</feature>
<organism evidence="4 5">
    <name type="scientific">Cutaneotrichosporon oleaginosum</name>
    <dbReference type="NCBI Taxonomy" id="879819"/>
    <lineage>
        <taxon>Eukaryota</taxon>
        <taxon>Fungi</taxon>
        <taxon>Dikarya</taxon>
        <taxon>Basidiomycota</taxon>
        <taxon>Agaricomycotina</taxon>
        <taxon>Tremellomycetes</taxon>
        <taxon>Trichosporonales</taxon>
        <taxon>Trichosporonaceae</taxon>
        <taxon>Cutaneotrichosporon</taxon>
    </lineage>
</organism>
<dbReference type="RefSeq" id="XP_018277121.1">
    <property type="nucleotide sequence ID" value="XM_018423788.1"/>
</dbReference>